<accession>A0A2M6WF98</accession>
<dbReference type="Pfam" id="PF01936">
    <property type="entry name" value="NYN"/>
    <property type="match status" value="1"/>
</dbReference>
<feature type="domain" description="NYN" evidence="1">
    <location>
        <begin position="13"/>
        <end position="149"/>
    </location>
</feature>
<evidence type="ECO:0000259" key="1">
    <source>
        <dbReference type="Pfam" id="PF01936"/>
    </source>
</evidence>
<dbReference type="InterPro" id="IPR021139">
    <property type="entry name" value="NYN"/>
</dbReference>
<protein>
    <recommendedName>
        <fullName evidence="1">NYN domain-containing protein</fullName>
    </recommendedName>
</protein>
<proteinExistence type="predicted"/>
<sequence length="167" mass="18776">MDGNAKPPQVLPVAIFVDAPNILLSIRDGLSIADHDKTDIVDVNWLNLFDHIIRTLRKERKCEPEVVHAGVYCPNYVIADVLTKRNVLEAEEAEFTLIVEQAKDVDRLIVDDIWYTVTNHRTVYSGDIKLEVIIVSGDGDFARTAERVLATFEGVAFRVFGLRVNSI</sequence>
<organism evidence="2 3">
    <name type="scientific">Candidatus Kaiserbacteria bacterium CG10_big_fil_rev_8_21_14_0_10_49_17</name>
    <dbReference type="NCBI Taxonomy" id="1974609"/>
    <lineage>
        <taxon>Bacteria</taxon>
        <taxon>Candidatus Kaiseribacteriota</taxon>
    </lineage>
</organism>
<dbReference type="EMBL" id="PFBJ01000003">
    <property type="protein sequence ID" value="PIT91439.1"/>
    <property type="molecule type" value="Genomic_DNA"/>
</dbReference>
<evidence type="ECO:0000313" key="3">
    <source>
        <dbReference type="Proteomes" id="UP000228809"/>
    </source>
</evidence>
<evidence type="ECO:0000313" key="2">
    <source>
        <dbReference type="EMBL" id="PIT91439.1"/>
    </source>
</evidence>
<dbReference type="Gene3D" id="3.40.50.1010">
    <property type="entry name" value="5'-nuclease"/>
    <property type="match status" value="1"/>
</dbReference>
<dbReference type="AlphaFoldDB" id="A0A2M6WF98"/>
<reference evidence="3" key="1">
    <citation type="submission" date="2017-09" db="EMBL/GenBank/DDBJ databases">
        <title>Depth-based differentiation of microbial function through sediment-hosted aquifers and enrichment of novel symbionts in the deep terrestrial subsurface.</title>
        <authorList>
            <person name="Probst A.J."/>
            <person name="Ladd B."/>
            <person name="Jarett J.K."/>
            <person name="Geller-Mcgrath D.E."/>
            <person name="Sieber C.M.K."/>
            <person name="Emerson J.B."/>
            <person name="Anantharaman K."/>
            <person name="Thomas B.C."/>
            <person name="Malmstrom R."/>
            <person name="Stieglmeier M."/>
            <person name="Klingl A."/>
            <person name="Woyke T."/>
            <person name="Ryan C.M."/>
            <person name="Banfield J.F."/>
        </authorList>
    </citation>
    <scope>NUCLEOTIDE SEQUENCE [LARGE SCALE GENOMIC DNA]</scope>
</reference>
<dbReference type="GO" id="GO:0004540">
    <property type="term" value="F:RNA nuclease activity"/>
    <property type="evidence" value="ECO:0007669"/>
    <property type="project" value="InterPro"/>
</dbReference>
<gene>
    <name evidence="2" type="ORF">COU17_00405</name>
</gene>
<comment type="caution">
    <text evidence="2">The sequence shown here is derived from an EMBL/GenBank/DDBJ whole genome shotgun (WGS) entry which is preliminary data.</text>
</comment>
<name>A0A2M6WF98_9BACT</name>
<dbReference type="Proteomes" id="UP000228809">
    <property type="component" value="Unassembled WGS sequence"/>
</dbReference>